<dbReference type="AlphaFoldDB" id="A0A330LQA3"/>
<dbReference type="InterPro" id="IPR030852">
    <property type="entry name" value="RcsF"/>
</dbReference>
<accession>A0A330LQA3</accession>
<proteinExistence type="predicted"/>
<dbReference type="Gene3D" id="3.30.110.70">
    <property type="entry name" value="Hypothetical protein apc22750. Chain B"/>
    <property type="match status" value="1"/>
</dbReference>
<evidence type="ECO:0000313" key="2">
    <source>
        <dbReference type="Proteomes" id="UP000250163"/>
    </source>
</evidence>
<dbReference type="GO" id="GO:0035556">
    <property type="term" value="P:intracellular signal transduction"/>
    <property type="evidence" value="ECO:0007669"/>
    <property type="project" value="InterPro"/>
</dbReference>
<keyword evidence="2" id="KW-1185">Reference proteome</keyword>
<dbReference type="OrthoDB" id="6399623at2"/>
<dbReference type="Proteomes" id="UP000250163">
    <property type="component" value="Chromosome MORIYA"/>
</dbReference>
<dbReference type="GO" id="GO:0009279">
    <property type="term" value="C:cell outer membrane"/>
    <property type="evidence" value="ECO:0007669"/>
    <property type="project" value="InterPro"/>
</dbReference>
<protein>
    <submittedName>
        <fullName evidence="1">Putative Lipoprotein</fullName>
    </submittedName>
</protein>
<sequence length="129" mass="14046">MKYLLLLTILLSGCSNYPLQTNLDKNNFTEYFSISGVEYYTASTLQNHHVEQLGLVEGESCQSAENLPPAEQQQAKIATKRKAAALNANGIIIRSCIAPPASKACLSSYVCYGDAIKVTPLTRSNNDSE</sequence>
<name>A0A330LQA3_9GAMM</name>
<reference evidence="2" key="1">
    <citation type="submission" date="2018-05" db="EMBL/GenBank/DDBJ databases">
        <authorList>
            <person name="Cea G.-C."/>
            <person name="William W."/>
        </authorList>
    </citation>
    <scope>NUCLEOTIDE SEQUENCE [LARGE SCALE GENOMIC DNA]</scope>
    <source>
        <strain evidence="2">DB21MT 5</strain>
    </source>
</reference>
<evidence type="ECO:0000313" key="1">
    <source>
        <dbReference type="EMBL" id="SQD78913.1"/>
    </source>
</evidence>
<dbReference type="RefSeq" id="WP_112715270.1">
    <property type="nucleotide sequence ID" value="NZ_LS483250.1"/>
</dbReference>
<dbReference type="Pfam" id="PF16358">
    <property type="entry name" value="RcsF"/>
    <property type="match status" value="1"/>
</dbReference>
<gene>
    <name evidence="1" type="ORF">MORIYA_2437</name>
</gene>
<dbReference type="KEGG" id="mya:MORIYA_2437"/>
<organism evidence="1 2">
    <name type="scientific">Moritella yayanosii</name>
    <dbReference type="NCBI Taxonomy" id="69539"/>
    <lineage>
        <taxon>Bacteria</taxon>
        <taxon>Pseudomonadati</taxon>
        <taxon>Pseudomonadota</taxon>
        <taxon>Gammaproteobacteria</taxon>
        <taxon>Alteromonadales</taxon>
        <taxon>Moritellaceae</taxon>
        <taxon>Moritella</taxon>
    </lineage>
</organism>
<keyword evidence="1" id="KW-0449">Lipoprotein</keyword>
<dbReference type="EMBL" id="LS483250">
    <property type="protein sequence ID" value="SQD78913.1"/>
    <property type="molecule type" value="Genomic_DNA"/>
</dbReference>